<reference evidence="4 5" key="1">
    <citation type="submission" date="2017-11" db="EMBL/GenBank/DDBJ databases">
        <title>Evolution of Phototrophy in the Chloroflexi Phylum Driven by Horizontal Gene Transfer.</title>
        <authorList>
            <person name="Ward L.M."/>
            <person name="Hemp J."/>
            <person name="Shih P.M."/>
            <person name="Mcglynn S.E."/>
            <person name="Fischer W."/>
        </authorList>
    </citation>
    <scope>NUCLEOTIDE SEQUENCE [LARGE SCALE GENOMIC DNA]</scope>
    <source>
        <strain evidence="4">CP2_2F</strain>
    </source>
</reference>
<evidence type="ECO:0000256" key="2">
    <source>
        <dbReference type="ARBA" id="ARBA00022801"/>
    </source>
</evidence>
<dbReference type="Gene3D" id="3.20.20.300">
    <property type="entry name" value="Glycoside hydrolase, family 3, N-terminal domain"/>
    <property type="match status" value="1"/>
</dbReference>
<sequence>MTTIPRYLDPYQTVQARVDALLAEMTLPEKVAQLQSVWVNALINSERQFDPERAAPHLQHGIGQITRVGGASILPPVQSAELANAIQSYLKHHTRLGIPAMVHEESCAGYLARNATTFPQAIGLAATWQPELIEEMTRLIRAQMRAVGAHHALAPVLDVARDTRWGRVEETFGEDPYLISQMGIAYVRGLQGDDLREGVAATLKHFLGYSASEGGLNWAPAHIGARELREVYALPFKAAIHEARAATVMNAYSELDGVPLGSSRELLYDFLRGELGFSGVVASDYFTLKTFVEYHRIAADKTEAAHFGLQAGLDLELPAADCYGEPLLHGLATGKIDPQLVDESVKRILTLKFQLGLFENPFVQTERIPELYSNAQGVALSRQIAEKTLVLLKNEGDLLPLSPSIESIAVIGPHADSIRLLQGDYHFPAHYEGIFDPNVSLDAPTPSENALRQEWSALMPPSVSVLAGIRASVSPTTQVLYAKGCEVTGTDRSGFAEAVAAAKQAQVAVVVVGDKSGLSKPLGATSGESIDSATLELPGVQGELIKAVHATGTPTVVILLTGRPYAISWLAEHVPAIMVAWFPAEQGGAAIANALFGKVNPSGRLPITFPRHVGQVPTFYAHKPSGGRSNWWGDYVDLSAKPLYAFGHGLSYTRFAYSNLSLDLAQARADQCVNITFTLTNIGERAGDEVVQLYVSDPIASVTRPVKQLKGFKRVTLQPNESKRITFTLDVRHLAFYDRAMRYIVEPGEIVISIGTSAEDIRLTGSFEIVGETVAVEQVYTTPVQVS</sequence>
<name>A0A2M8P0S1_9CHLR</name>
<proteinExistence type="inferred from homology"/>
<dbReference type="PANTHER" id="PTHR30620">
    <property type="entry name" value="PERIPLASMIC BETA-GLUCOSIDASE-RELATED"/>
    <property type="match status" value="1"/>
</dbReference>
<organism evidence="4 5">
    <name type="scientific">Candidatus Thermofonsia Clade 1 bacterium</name>
    <dbReference type="NCBI Taxonomy" id="2364210"/>
    <lineage>
        <taxon>Bacteria</taxon>
        <taxon>Bacillati</taxon>
        <taxon>Chloroflexota</taxon>
        <taxon>Candidatus Thermofontia</taxon>
        <taxon>Candidatus Thermofonsia Clade 1</taxon>
    </lineage>
</organism>
<comment type="similarity">
    <text evidence="1">Belongs to the glycosyl hydrolase 3 family.</text>
</comment>
<dbReference type="Proteomes" id="UP000228921">
    <property type="component" value="Unassembled WGS sequence"/>
</dbReference>
<evidence type="ECO:0000256" key="1">
    <source>
        <dbReference type="ARBA" id="ARBA00005336"/>
    </source>
</evidence>
<dbReference type="GO" id="GO:0008422">
    <property type="term" value="F:beta-glucosidase activity"/>
    <property type="evidence" value="ECO:0007669"/>
    <property type="project" value="TreeGrafter"/>
</dbReference>
<evidence type="ECO:0000259" key="3">
    <source>
        <dbReference type="SMART" id="SM01217"/>
    </source>
</evidence>
<feature type="domain" description="Fibronectin type III-like" evidence="3">
    <location>
        <begin position="689"/>
        <end position="758"/>
    </location>
</feature>
<dbReference type="Gene3D" id="2.60.40.10">
    <property type="entry name" value="Immunoglobulins"/>
    <property type="match status" value="1"/>
</dbReference>
<keyword evidence="2" id="KW-0378">Hydrolase</keyword>
<dbReference type="InterPro" id="IPR002772">
    <property type="entry name" value="Glyco_hydro_3_C"/>
</dbReference>
<dbReference type="PANTHER" id="PTHR30620:SF123">
    <property type="entry name" value="BETA-XYLOSIDASE"/>
    <property type="match status" value="1"/>
</dbReference>
<dbReference type="AlphaFoldDB" id="A0A2M8P0S1"/>
<dbReference type="InterPro" id="IPR036962">
    <property type="entry name" value="Glyco_hydro_3_N_sf"/>
</dbReference>
<dbReference type="InterPro" id="IPR013783">
    <property type="entry name" value="Ig-like_fold"/>
</dbReference>
<dbReference type="InterPro" id="IPR026891">
    <property type="entry name" value="Fn3-like"/>
</dbReference>
<dbReference type="InterPro" id="IPR001764">
    <property type="entry name" value="Glyco_hydro_3_N"/>
</dbReference>
<comment type="caution">
    <text evidence="4">The sequence shown here is derived from an EMBL/GenBank/DDBJ whole genome shotgun (WGS) entry which is preliminary data.</text>
</comment>
<accession>A0A2M8P0S1</accession>
<dbReference type="EMBL" id="PGTK01000004">
    <property type="protein sequence ID" value="PJF31147.1"/>
    <property type="molecule type" value="Genomic_DNA"/>
</dbReference>
<protein>
    <submittedName>
        <fullName evidence="4">Beta-glucosidase</fullName>
    </submittedName>
</protein>
<dbReference type="Pfam" id="PF01915">
    <property type="entry name" value="Glyco_hydro_3_C"/>
    <property type="match status" value="1"/>
</dbReference>
<dbReference type="PRINTS" id="PR00133">
    <property type="entry name" value="GLHYDRLASE3"/>
</dbReference>
<dbReference type="Pfam" id="PF14310">
    <property type="entry name" value="Fn3-like"/>
    <property type="match status" value="1"/>
</dbReference>
<evidence type="ECO:0000313" key="5">
    <source>
        <dbReference type="Proteomes" id="UP000228921"/>
    </source>
</evidence>
<dbReference type="SUPFAM" id="SSF52279">
    <property type="entry name" value="Beta-D-glucan exohydrolase, C-terminal domain"/>
    <property type="match status" value="1"/>
</dbReference>
<dbReference type="Gene3D" id="3.40.50.1700">
    <property type="entry name" value="Glycoside hydrolase family 3 C-terminal domain"/>
    <property type="match status" value="1"/>
</dbReference>
<dbReference type="InterPro" id="IPR017853">
    <property type="entry name" value="GH"/>
</dbReference>
<dbReference type="InterPro" id="IPR036881">
    <property type="entry name" value="Glyco_hydro_3_C_sf"/>
</dbReference>
<dbReference type="SUPFAM" id="SSF51445">
    <property type="entry name" value="(Trans)glycosidases"/>
    <property type="match status" value="1"/>
</dbReference>
<evidence type="ECO:0000313" key="4">
    <source>
        <dbReference type="EMBL" id="PJF31147.1"/>
    </source>
</evidence>
<dbReference type="GO" id="GO:0009251">
    <property type="term" value="P:glucan catabolic process"/>
    <property type="evidence" value="ECO:0007669"/>
    <property type="project" value="TreeGrafter"/>
</dbReference>
<dbReference type="FunFam" id="2.60.40.10:FF:000495">
    <property type="entry name" value="Periplasmic beta-glucosidase"/>
    <property type="match status" value="1"/>
</dbReference>
<dbReference type="Pfam" id="PF00933">
    <property type="entry name" value="Glyco_hydro_3"/>
    <property type="match status" value="1"/>
</dbReference>
<dbReference type="InterPro" id="IPR051915">
    <property type="entry name" value="Cellulose_Degrad_GH3"/>
</dbReference>
<gene>
    <name evidence="4" type="ORF">CUN51_04565</name>
</gene>
<dbReference type="SMART" id="SM01217">
    <property type="entry name" value="Fn3_like"/>
    <property type="match status" value="1"/>
</dbReference>